<reference evidence="2" key="1">
    <citation type="submission" date="2020-06" db="EMBL/GenBank/DDBJ databases">
        <authorList>
            <person name="Li T."/>
            <person name="Hu X."/>
            <person name="Zhang T."/>
            <person name="Song X."/>
            <person name="Zhang H."/>
            <person name="Dai N."/>
            <person name="Sheng W."/>
            <person name="Hou X."/>
            <person name="Wei L."/>
        </authorList>
    </citation>
    <scope>NUCLEOTIDE SEQUENCE</scope>
    <source>
        <strain evidence="2">KEN8</strain>
        <tissue evidence="2">Leaf</tissue>
    </source>
</reference>
<accession>A0AAW2N1Q4</accession>
<dbReference type="PANTHER" id="PTHR46148">
    <property type="entry name" value="CHROMO DOMAIN-CONTAINING PROTEIN"/>
    <property type="match status" value="1"/>
</dbReference>
<dbReference type="EMBL" id="JACGWM010000012">
    <property type="protein sequence ID" value="KAL0337609.1"/>
    <property type="molecule type" value="Genomic_DNA"/>
</dbReference>
<evidence type="ECO:0000313" key="2">
    <source>
        <dbReference type="EMBL" id="KAL0337609.1"/>
    </source>
</evidence>
<gene>
    <name evidence="2" type="ORF">Scaly_2036000</name>
</gene>
<feature type="domain" description="Tf2-1-like SH3-like" evidence="1">
    <location>
        <begin position="70"/>
        <end position="133"/>
    </location>
</feature>
<dbReference type="AlphaFoldDB" id="A0AAW2N1Q4"/>
<organism evidence="2">
    <name type="scientific">Sesamum calycinum</name>
    <dbReference type="NCBI Taxonomy" id="2727403"/>
    <lineage>
        <taxon>Eukaryota</taxon>
        <taxon>Viridiplantae</taxon>
        <taxon>Streptophyta</taxon>
        <taxon>Embryophyta</taxon>
        <taxon>Tracheophyta</taxon>
        <taxon>Spermatophyta</taxon>
        <taxon>Magnoliopsida</taxon>
        <taxon>eudicotyledons</taxon>
        <taxon>Gunneridae</taxon>
        <taxon>Pentapetalae</taxon>
        <taxon>asterids</taxon>
        <taxon>lamiids</taxon>
        <taxon>Lamiales</taxon>
        <taxon>Pedaliaceae</taxon>
        <taxon>Sesamum</taxon>
    </lineage>
</organism>
<dbReference type="PANTHER" id="PTHR46148:SF52">
    <property type="entry name" value="OS04G0603800 PROTEIN"/>
    <property type="match status" value="1"/>
</dbReference>
<comment type="caution">
    <text evidence="2">The sequence shown here is derived from an EMBL/GenBank/DDBJ whole genome shotgun (WGS) entry which is preliminary data.</text>
</comment>
<dbReference type="Pfam" id="PF24626">
    <property type="entry name" value="SH3_Tf2-1"/>
    <property type="match status" value="1"/>
</dbReference>
<protein>
    <recommendedName>
        <fullName evidence="1">Tf2-1-like SH3-like domain-containing protein</fullName>
    </recommendedName>
</protein>
<evidence type="ECO:0000259" key="1">
    <source>
        <dbReference type="Pfam" id="PF24626"/>
    </source>
</evidence>
<dbReference type="InterPro" id="IPR056924">
    <property type="entry name" value="SH3_Tf2-1"/>
</dbReference>
<reference evidence="2" key="2">
    <citation type="journal article" date="2024" name="Plant">
        <title>Genomic evolution and insights into agronomic trait innovations of Sesamum species.</title>
        <authorList>
            <person name="Miao H."/>
            <person name="Wang L."/>
            <person name="Qu L."/>
            <person name="Liu H."/>
            <person name="Sun Y."/>
            <person name="Le M."/>
            <person name="Wang Q."/>
            <person name="Wei S."/>
            <person name="Zheng Y."/>
            <person name="Lin W."/>
            <person name="Duan Y."/>
            <person name="Cao H."/>
            <person name="Xiong S."/>
            <person name="Wang X."/>
            <person name="Wei L."/>
            <person name="Li C."/>
            <person name="Ma Q."/>
            <person name="Ju M."/>
            <person name="Zhao R."/>
            <person name="Li G."/>
            <person name="Mu C."/>
            <person name="Tian Q."/>
            <person name="Mei H."/>
            <person name="Zhang T."/>
            <person name="Gao T."/>
            <person name="Zhang H."/>
        </authorList>
    </citation>
    <scope>NUCLEOTIDE SEQUENCE</scope>
    <source>
        <strain evidence="2">KEN8</strain>
    </source>
</reference>
<proteinExistence type="predicted"/>
<name>A0AAW2N1Q4_9LAMI</name>
<sequence>MTLFQALYGRHPPSIASYTMNSSSVAVVDDLLRQHQKILATTKYYLSRVRLHMKQDADSRRTHCFFVADDWVLLRLQPYRQLMVHRRSSIKLSRHFYGPFRIVKHIGQIAYKLALPIGSHVHPIFHFSLLQPFDGDPPFVIDLLPFDV</sequence>